<dbReference type="Proteomes" id="UP001372834">
    <property type="component" value="Unassembled WGS sequence"/>
</dbReference>
<proteinExistence type="predicted"/>
<protein>
    <submittedName>
        <fullName evidence="1">Uncharacterized protein</fullName>
    </submittedName>
</protein>
<evidence type="ECO:0000313" key="1">
    <source>
        <dbReference type="EMBL" id="KAK6629453.1"/>
    </source>
</evidence>
<dbReference type="EMBL" id="JAWJWE010000036">
    <property type="protein sequence ID" value="KAK6629453.1"/>
    <property type="molecule type" value="Genomic_DNA"/>
</dbReference>
<gene>
    <name evidence="1" type="ORF">RUM43_003270</name>
</gene>
<reference evidence="1 2" key="1">
    <citation type="submission" date="2023-10" db="EMBL/GenBank/DDBJ databases">
        <title>Genomes of two closely related lineages of the louse Polyplax serrata with different host specificities.</title>
        <authorList>
            <person name="Martinu J."/>
            <person name="Tarabai H."/>
            <person name="Stefka J."/>
            <person name="Hypsa V."/>
        </authorList>
    </citation>
    <scope>NUCLEOTIDE SEQUENCE [LARGE SCALE GENOMIC DNA]</scope>
    <source>
        <strain evidence="1">HR10_N</strain>
    </source>
</reference>
<comment type="caution">
    <text evidence="1">The sequence shown here is derived from an EMBL/GenBank/DDBJ whole genome shotgun (WGS) entry which is preliminary data.</text>
</comment>
<accession>A0AAN8RWW9</accession>
<name>A0AAN8RWW9_POLSC</name>
<organism evidence="1 2">
    <name type="scientific">Polyplax serrata</name>
    <name type="common">Common mouse louse</name>
    <dbReference type="NCBI Taxonomy" id="468196"/>
    <lineage>
        <taxon>Eukaryota</taxon>
        <taxon>Metazoa</taxon>
        <taxon>Ecdysozoa</taxon>
        <taxon>Arthropoda</taxon>
        <taxon>Hexapoda</taxon>
        <taxon>Insecta</taxon>
        <taxon>Pterygota</taxon>
        <taxon>Neoptera</taxon>
        <taxon>Paraneoptera</taxon>
        <taxon>Psocodea</taxon>
        <taxon>Troctomorpha</taxon>
        <taxon>Phthiraptera</taxon>
        <taxon>Anoplura</taxon>
        <taxon>Polyplacidae</taxon>
        <taxon>Polyplax</taxon>
    </lineage>
</organism>
<evidence type="ECO:0000313" key="2">
    <source>
        <dbReference type="Proteomes" id="UP001372834"/>
    </source>
</evidence>
<dbReference type="AlphaFoldDB" id="A0AAN8RWW9"/>
<sequence length="136" mass="15192">MEVRWRGDLDKPLENAFCLPTATPLTSSSLSGSQESTFSQNYFDLPNDSAFPPTFQVDLEKLRKIGGRIETSSGGSKVKNKRLNRFTEVNVEDHEERTDRLSTTSMSTSSKNGKFAFHILGNAKNEYGIPSIESRL</sequence>